<evidence type="ECO:0000313" key="9">
    <source>
        <dbReference type="Proteomes" id="UP001652623"/>
    </source>
</evidence>
<dbReference type="SMART" id="SM00380">
    <property type="entry name" value="AP2"/>
    <property type="match status" value="2"/>
</dbReference>
<protein>
    <submittedName>
        <fullName evidence="10">AP2-like ethylene-responsive transcription factor CRL5</fullName>
    </submittedName>
</protein>
<dbReference type="Pfam" id="PF00847">
    <property type="entry name" value="AP2"/>
    <property type="match status" value="2"/>
</dbReference>
<evidence type="ECO:0000256" key="7">
    <source>
        <dbReference type="SAM" id="MobiDB-lite"/>
    </source>
</evidence>
<evidence type="ECO:0000256" key="3">
    <source>
        <dbReference type="ARBA" id="ARBA00023015"/>
    </source>
</evidence>
<dbReference type="Gene3D" id="3.30.730.10">
    <property type="entry name" value="AP2/ERF domain"/>
    <property type="match status" value="2"/>
</dbReference>
<feature type="domain" description="AP2/ERF" evidence="8">
    <location>
        <begin position="334"/>
        <end position="400"/>
    </location>
</feature>
<dbReference type="SUPFAM" id="SSF54171">
    <property type="entry name" value="DNA-binding domain"/>
    <property type="match status" value="2"/>
</dbReference>
<dbReference type="FunFam" id="3.30.730.10:FF:000003">
    <property type="entry name" value="AP2-like ethylene-responsive transcription factor ANT"/>
    <property type="match status" value="1"/>
</dbReference>
<evidence type="ECO:0000313" key="10">
    <source>
        <dbReference type="RefSeq" id="XP_015885105.3"/>
    </source>
</evidence>
<feature type="compositionally biased region" description="Polar residues" evidence="7">
    <location>
        <begin position="531"/>
        <end position="549"/>
    </location>
</feature>
<proteinExistence type="predicted"/>
<evidence type="ECO:0000256" key="1">
    <source>
        <dbReference type="ARBA" id="ARBA00004123"/>
    </source>
</evidence>
<reference evidence="10" key="1">
    <citation type="submission" date="2025-08" db="UniProtKB">
        <authorList>
            <consortium name="RefSeq"/>
        </authorList>
    </citation>
    <scope>IDENTIFICATION</scope>
    <source>
        <tissue evidence="10">Seedling</tissue>
    </source>
</reference>
<dbReference type="AlphaFoldDB" id="A0A6P4AH62"/>
<organism evidence="9 10">
    <name type="scientific">Ziziphus jujuba</name>
    <name type="common">Chinese jujube</name>
    <name type="synonym">Ziziphus sativa</name>
    <dbReference type="NCBI Taxonomy" id="326968"/>
    <lineage>
        <taxon>Eukaryota</taxon>
        <taxon>Viridiplantae</taxon>
        <taxon>Streptophyta</taxon>
        <taxon>Embryophyta</taxon>
        <taxon>Tracheophyta</taxon>
        <taxon>Spermatophyta</taxon>
        <taxon>Magnoliopsida</taxon>
        <taxon>eudicotyledons</taxon>
        <taxon>Gunneridae</taxon>
        <taxon>Pentapetalae</taxon>
        <taxon>rosids</taxon>
        <taxon>fabids</taxon>
        <taxon>Rosales</taxon>
        <taxon>Rhamnaceae</taxon>
        <taxon>Paliureae</taxon>
        <taxon>Ziziphus</taxon>
    </lineage>
</organism>
<keyword evidence="2" id="KW-0677">Repeat</keyword>
<dbReference type="KEGG" id="zju:107420624"/>
<evidence type="ECO:0000259" key="8">
    <source>
        <dbReference type="PROSITE" id="PS51032"/>
    </source>
</evidence>
<dbReference type="GeneID" id="107420624"/>
<dbReference type="CDD" id="cd00018">
    <property type="entry name" value="AP2"/>
    <property type="match status" value="2"/>
</dbReference>
<dbReference type="InterPro" id="IPR036955">
    <property type="entry name" value="AP2/ERF_dom_sf"/>
</dbReference>
<comment type="subcellular location">
    <subcellularLocation>
        <location evidence="1">Nucleus</location>
    </subcellularLocation>
</comment>
<dbReference type="PANTHER" id="PTHR32467:SF157">
    <property type="entry name" value="AP2-LIKE ETHYLENE-RESPONSIVE TRANSCRIPTION FACTOR CRL5"/>
    <property type="match status" value="1"/>
</dbReference>
<dbReference type="FunCoup" id="A0A6P4AH62">
    <property type="interactions" value="288"/>
</dbReference>
<feature type="domain" description="AP2/ERF" evidence="8">
    <location>
        <begin position="436"/>
        <end position="494"/>
    </location>
</feature>
<dbReference type="InterPro" id="IPR016177">
    <property type="entry name" value="DNA-bd_dom_sf"/>
</dbReference>
<keyword evidence="3" id="KW-0805">Transcription regulation</keyword>
<dbReference type="PROSITE" id="PS51032">
    <property type="entry name" value="AP2_ERF"/>
    <property type="match status" value="2"/>
</dbReference>
<keyword evidence="4" id="KW-0238">DNA-binding</keyword>
<sequence length="692" mass="76154">MKPMNDHNNNNGNSSNWLGFSLSPHMKMEVTTSDPSHHHHHQYSQAQASSASATSFYLSPSTQHLNNTSPICYGVGANGNGGFHSPFSVMPLKSDGSLCIMEALSRSQAEGMVPSSSPKLEDFLGGASMGSHQYGSHEREAMALSLDSIYYNNQNAEPEANRDEHSLDLVQQPYRQQEQQIHVQSHPYYSGIPCHGIYQTPLEEESKEETTPHISNCDPQISQMPEGGLPALKNWVSRQYSAHHSLEQQMNGNMVDDSGASGSVGAMNCGDLQSLSLSMSPGSQSSCVTAPRQISPTGTECVAVETKKRGPGMVGQKQPVHRKSIDTFGQRTSQYRGVTRHRWTGRYEAHLWDNSCKKEGQTRKGRQVYLGGYDMEEKAARAYDLAALKYWGPSTHINFPLENYQAELEEMKNMTRQEYVAHLRRKSSGFSRGASMYRGVTRHHQHGRWQARIGRVAGNKDLYLGTFSTQEEAAEAYDIAAIKFRGVNAVTNFDITRYDVEKIMASSTLLAGELARRNKEMEPSNEAVDYNRSTQSGETNQPDNSNGNGSDWKMVLYPSQQQQQSNTCGVQTLDQKPINSGNYQNASFSMAIQDLMGIDTVNSNQPLVDESGKLGTHFSNSSSLVTSLSSSREASPDKNGPAMLFARPPLASKFIGTPNGGVNTWFPSAAAQLRPAAISMAHLPVFAAWNDT</sequence>
<dbReference type="RefSeq" id="XP_015885105.3">
    <property type="nucleotide sequence ID" value="XM_016029619.4"/>
</dbReference>
<dbReference type="InterPro" id="IPR001471">
    <property type="entry name" value="AP2/ERF_dom"/>
</dbReference>
<evidence type="ECO:0000256" key="4">
    <source>
        <dbReference type="ARBA" id="ARBA00023125"/>
    </source>
</evidence>
<dbReference type="FunFam" id="3.30.730.10:FF:000002">
    <property type="entry name" value="AP2-like ethylene-responsive transcription factor"/>
    <property type="match status" value="1"/>
</dbReference>
<evidence type="ECO:0000256" key="6">
    <source>
        <dbReference type="ARBA" id="ARBA00023242"/>
    </source>
</evidence>
<evidence type="ECO:0000256" key="2">
    <source>
        <dbReference type="ARBA" id="ARBA00022737"/>
    </source>
</evidence>
<dbReference type="GO" id="GO:0003677">
    <property type="term" value="F:DNA binding"/>
    <property type="evidence" value="ECO:0007669"/>
    <property type="project" value="UniProtKB-KW"/>
</dbReference>
<keyword evidence="6" id="KW-0539">Nucleus</keyword>
<accession>A0A6P4AH62</accession>
<dbReference type="GO" id="GO:0005634">
    <property type="term" value="C:nucleus"/>
    <property type="evidence" value="ECO:0007669"/>
    <property type="project" value="UniProtKB-SubCell"/>
</dbReference>
<dbReference type="Proteomes" id="UP001652623">
    <property type="component" value="Chromosome 5"/>
</dbReference>
<dbReference type="InParanoid" id="A0A6P4AH62"/>
<name>A0A6P4AH62_ZIZJJ</name>
<keyword evidence="9" id="KW-1185">Reference proteome</keyword>
<keyword evidence="5" id="KW-0804">Transcription</keyword>
<feature type="region of interest" description="Disordered" evidence="7">
    <location>
        <begin position="516"/>
        <end position="553"/>
    </location>
</feature>
<evidence type="ECO:0000256" key="5">
    <source>
        <dbReference type="ARBA" id="ARBA00023163"/>
    </source>
</evidence>
<gene>
    <name evidence="10" type="primary">LOC107420624</name>
</gene>
<dbReference type="PANTHER" id="PTHR32467">
    <property type="entry name" value="AP2-LIKE ETHYLENE-RESPONSIVE TRANSCRIPTION FACTOR"/>
    <property type="match status" value="1"/>
</dbReference>
<dbReference type="PRINTS" id="PR00367">
    <property type="entry name" value="ETHRSPELEMNT"/>
</dbReference>
<dbReference type="GO" id="GO:0003700">
    <property type="term" value="F:DNA-binding transcription factor activity"/>
    <property type="evidence" value="ECO:0007669"/>
    <property type="project" value="InterPro"/>
</dbReference>